<protein>
    <submittedName>
        <fullName evidence="5">ATP/GTP-binding protein</fullName>
    </submittedName>
</protein>
<evidence type="ECO:0000256" key="4">
    <source>
        <dbReference type="ARBA" id="ARBA00023134"/>
    </source>
</evidence>
<dbReference type="PANTHER" id="PTHR42708">
    <property type="entry name" value="ATP/GTP-BINDING PROTEIN-RELATED"/>
    <property type="match status" value="1"/>
</dbReference>
<sequence length="174" mass="19467">MFEHKIIFTGPVGAGKTTLIKAFSGTEPVLTEVRASDEVSELKEQTTVAMDYGSVVLDEETKVHMYGTPGQKRFDFMWDILSRGSMGLAILVNAKAPKPLDDLRFYLDAFKGLIVEQDLPVVVGINQVNKDQPEPSRAEFKAVAEEFRLGIPVLMIDAREEKDVRRMVMTLLFS</sequence>
<gene>
    <name evidence="5" type="ORF">LVJ82_13000</name>
</gene>
<organism evidence="5 6">
    <name type="scientific">Vitreoscilla massiliensis</name>
    <dbReference type="NCBI Taxonomy" id="1689272"/>
    <lineage>
        <taxon>Bacteria</taxon>
        <taxon>Pseudomonadati</taxon>
        <taxon>Pseudomonadota</taxon>
        <taxon>Betaproteobacteria</taxon>
        <taxon>Neisseriales</taxon>
        <taxon>Neisseriaceae</taxon>
        <taxon>Vitreoscilla</taxon>
    </lineage>
</organism>
<proteinExistence type="inferred from homology"/>
<keyword evidence="2" id="KW-0547">Nucleotide-binding</keyword>
<evidence type="ECO:0000313" key="6">
    <source>
        <dbReference type="Proteomes" id="UP000832011"/>
    </source>
</evidence>
<evidence type="ECO:0000313" key="5">
    <source>
        <dbReference type="EMBL" id="UOO88385.1"/>
    </source>
</evidence>
<keyword evidence="4" id="KW-0342">GTP-binding</keyword>
<evidence type="ECO:0000256" key="1">
    <source>
        <dbReference type="ARBA" id="ARBA00005290"/>
    </source>
</evidence>
<dbReference type="InterPro" id="IPR004130">
    <property type="entry name" value="Gpn"/>
</dbReference>
<dbReference type="CDD" id="cd00882">
    <property type="entry name" value="Ras_like_GTPase"/>
    <property type="match status" value="1"/>
</dbReference>
<dbReference type="Pfam" id="PF03029">
    <property type="entry name" value="ATP_bind_1"/>
    <property type="match status" value="1"/>
</dbReference>
<comment type="similarity">
    <text evidence="1">Belongs to the GPN-loop GTPase family.</text>
</comment>
<dbReference type="InterPro" id="IPR027417">
    <property type="entry name" value="P-loop_NTPase"/>
</dbReference>
<accession>A0ABY4DZ27</accession>
<dbReference type="Gene3D" id="3.40.50.300">
    <property type="entry name" value="P-loop containing nucleotide triphosphate hydrolases"/>
    <property type="match status" value="1"/>
</dbReference>
<evidence type="ECO:0000256" key="3">
    <source>
        <dbReference type="ARBA" id="ARBA00022801"/>
    </source>
</evidence>
<dbReference type="Proteomes" id="UP000832011">
    <property type="component" value="Chromosome"/>
</dbReference>
<dbReference type="RefSeq" id="WP_058357933.1">
    <property type="nucleotide sequence ID" value="NZ_CABKVG010000010.1"/>
</dbReference>
<dbReference type="EMBL" id="CP091511">
    <property type="protein sequence ID" value="UOO88385.1"/>
    <property type="molecule type" value="Genomic_DNA"/>
</dbReference>
<dbReference type="InterPro" id="IPR052705">
    <property type="entry name" value="Gliding_Motility_GTPase"/>
</dbReference>
<reference evidence="5 6" key="1">
    <citation type="journal article" date="2022" name="Res Sq">
        <title>Evolution of multicellular longitudinally dividing oral cavity symbionts (Neisseriaceae).</title>
        <authorList>
            <person name="Nyongesa S."/>
            <person name="Weber P."/>
            <person name="Bernet E."/>
            <person name="Pullido F."/>
            <person name="Nieckarz M."/>
            <person name="Delaby M."/>
            <person name="Nieves C."/>
            <person name="Viehboeck T."/>
            <person name="Krause N."/>
            <person name="Rivera-Millot A."/>
            <person name="Nakamura A."/>
            <person name="Vischer N."/>
            <person name="VanNieuwenhze M."/>
            <person name="Brun Y."/>
            <person name="Cava F."/>
            <person name="Bulgheresi S."/>
            <person name="Veyrier F."/>
        </authorList>
    </citation>
    <scope>NUCLEOTIDE SEQUENCE [LARGE SCALE GENOMIC DNA]</scope>
    <source>
        <strain evidence="5 6">SN4</strain>
    </source>
</reference>
<keyword evidence="6" id="KW-1185">Reference proteome</keyword>
<keyword evidence="3" id="KW-0378">Hydrolase</keyword>
<name>A0ABY4DZ27_9NEIS</name>
<evidence type="ECO:0000256" key="2">
    <source>
        <dbReference type="ARBA" id="ARBA00022741"/>
    </source>
</evidence>
<dbReference type="PANTHER" id="PTHR42708:SF1">
    <property type="entry name" value="GLIDING MOTILITY PROTEIN MGLA"/>
    <property type="match status" value="1"/>
</dbReference>
<dbReference type="SUPFAM" id="SSF52540">
    <property type="entry name" value="P-loop containing nucleoside triphosphate hydrolases"/>
    <property type="match status" value="1"/>
</dbReference>